<dbReference type="Gene3D" id="3.90.1310.10">
    <property type="entry name" value="Penicillin-binding protein 2a (Domain 2)"/>
    <property type="match status" value="1"/>
</dbReference>
<dbReference type="InterPro" id="IPR005311">
    <property type="entry name" value="PBP_dimer"/>
</dbReference>
<dbReference type="Pfam" id="PF03717">
    <property type="entry name" value="PBP_dimer"/>
    <property type="match status" value="1"/>
</dbReference>
<evidence type="ECO:0000259" key="5">
    <source>
        <dbReference type="Pfam" id="PF00905"/>
    </source>
</evidence>
<keyword evidence="4" id="KW-0812">Transmembrane</keyword>
<keyword evidence="8" id="KW-1185">Reference proteome</keyword>
<gene>
    <name evidence="7" type="ORF">L1F29_09065</name>
</gene>
<feature type="domain" description="Penicillin-binding protein dimerisation" evidence="6">
    <location>
        <begin position="66"/>
        <end position="221"/>
    </location>
</feature>
<evidence type="ECO:0000256" key="4">
    <source>
        <dbReference type="SAM" id="Phobius"/>
    </source>
</evidence>
<dbReference type="Gene3D" id="3.40.710.10">
    <property type="entry name" value="DD-peptidase/beta-lactamase superfamily"/>
    <property type="match status" value="1"/>
</dbReference>
<evidence type="ECO:0000313" key="8">
    <source>
        <dbReference type="Proteomes" id="UP001057877"/>
    </source>
</evidence>
<sequence>MTGEDRRRRLNRRVFGILLVMSAIMLCFLLRLAWLQAMPAAPAASGRTNLKKESVLQRERSLVLDSGRGDFFDRNGRALTGETYKALAVFPLKAQARGTALDQERLAGVLGVDQAALSNWMNGLREPAFWSKKGEKVPLRLSQAQLAVIQGLRVNGVRVLPYRNRYPVSSVAKHAIGYISQHPELLNKSYASELLKKSMKLSDQIGGAGLERSLDRLLRGSGPTSVSYFTDGADKPLNGLDMRLTGSDNPYYPIKVVTTIDLEIQRAIEQYVDRIGLAEGAVVVLDAENGDIAAMASRPQLAPGSIGREGTDAANRAIRGATPGSVFKLVTEAAALEAKVTREREVFECSGDYGKYGLHCWKSGGHGRLTLREALAQSCNIAFASVAERLNAEQLSVTARRLGLERRIGWNDAHPFKPLGEPLRLLPEEEAGGLFAKPPVSYDGGQLAQTGIGQRDVRITPLQAANLVVTLLHDGHVVKPRLVSELRYANGQLMAKLPVQYAEAEDGRIAPATAQALLHGMQAAVTEGTGRSLRDGLWTVAGKSGTAETLRDGEPRNHHWFVGYGPVSAPRYAVAVLAMNRSPGTINKATQLFGGIMNILAIHEQASSDEAKKMP</sequence>
<evidence type="ECO:0000259" key="6">
    <source>
        <dbReference type="Pfam" id="PF03717"/>
    </source>
</evidence>
<comment type="similarity">
    <text evidence="2">Belongs to the transpeptidase family.</text>
</comment>
<dbReference type="InterPro" id="IPR036138">
    <property type="entry name" value="PBP_dimer_sf"/>
</dbReference>
<dbReference type="InterPro" id="IPR012338">
    <property type="entry name" value="Beta-lactam/transpept-like"/>
</dbReference>
<dbReference type="SUPFAM" id="SSF56601">
    <property type="entry name" value="beta-lactamase/transpeptidase-like"/>
    <property type="match status" value="1"/>
</dbReference>
<comment type="subcellular location">
    <subcellularLocation>
        <location evidence="1">Membrane</location>
    </subcellularLocation>
</comment>
<dbReference type="PANTHER" id="PTHR30627">
    <property type="entry name" value="PEPTIDOGLYCAN D,D-TRANSPEPTIDASE"/>
    <property type="match status" value="1"/>
</dbReference>
<dbReference type="Proteomes" id="UP001057877">
    <property type="component" value="Chromosome"/>
</dbReference>
<proteinExistence type="inferred from homology"/>
<accession>A0ABY5SDB1</accession>
<dbReference type="InterPro" id="IPR050515">
    <property type="entry name" value="Beta-lactam/transpept"/>
</dbReference>
<feature type="transmembrane region" description="Helical" evidence="4">
    <location>
        <begin position="14"/>
        <end position="34"/>
    </location>
</feature>
<dbReference type="PANTHER" id="PTHR30627:SF24">
    <property type="entry name" value="PENICILLIN-BINDING PROTEIN 4B"/>
    <property type="match status" value="1"/>
</dbReference>
<evidence type="ECO:0000313" key="7">
    <source>
        <dbReference type="EMBL" id="UVI31946.1"/>
    </source>
</evidence>
<evidence type="ECO:0000256" key="2">
    <source>
        <dbReference type="ARBA" id="ARBA00007171"/>
    </source>
</evidence>
<dbReference type="InterPro" id="IPR001460">
    <property type="entry name" value="PCN-bd_Tpept"/>
</dbReference>
<dbReference type="Pfam" id="PF00905">
    <property type="entry name" value="Transpeptidase"/>
    <property type="match status" value="1"/>
</dbReference>
<organism evidence="7 8">
    <name type="scientific">Paenibacillus spongiae</name>
    <dbReference type="NCBI Taxonomy" id="2909671"/>
    <lineage>
        <taxon>Bacteria</taxon>
        <taxon>Bacillati</taxon>
        <taxon>Bacillota</taxon>
        <taxon>Bacilli</taxon>
        <taxon>Bacillales</taxon>
        <taxon>Paenibacillaceae</taxon>
        <taxon>Paenibacillus</taxon>
    </lineage>
</organism>
<keyword evidence="3 4" id="KW-0472">Membrane</keyword>
<name>A0ABY5SDB1_9BACL</name>
<dbReference type="EMBL" id="CP091430">
    <property type="protein sequence ID" value="UVI31946.1"/>
    <property type="molecule type" value="Genomic_DNA"/>
</dbReference>
<feature type="domain" description="Penicillin-binding protein transpeptidase" evidence="5">
    <location>
        <begin position="280"/>
        <end position="597"/>
    </location>
</feature>
<protein>
    <submittedName>
        <fullName evidence="7">Penicillin-binding protein 2</fullName>
    </submittedName>
</protein>
<evidence type="ECO:0000256" key="1">
    <source>
        <dbReference type="ARBA" id="ARBA00004370"/>
    </source>
</evidence>
<keyword evidence="4" id="KW-1133">Transmembrane helix</keyword>
<dbReference type="SUPFAM" id="SSF56519">
    <property type="entry name" value="Penicillin binding protein dimerisation domain"/>
    <property type="match status" value="1"/>
</dbReference>
<evidence type="ECO:0000256" key="3">
    <source>
        <dbReference type="ARBA" id="ARBA00023136"/>
    </source>
</evidence>
<reference evidence="7" key="1">
    <citation type="submission" date="2022-01" db="EMBL/GenBank/DDBJ databases">
        <title>Paenibacillus spongiae sp. nov., isolated from marine sponge.</title>
        <authorList>
            <person name="Li Z."/>
            <person name="Zhang M."/>
        </authorList>
    </citation>
    <scope>NUCLEOTIDE SEQUENCE</scope>
    <source>
        <strain evidence="7">PHS-Z3</strain>
    </source>
</reference>
<dbReference type="RefSeq" id="WP_258388006.1">
    <property type="nucleotide sequence ID" value="NZ_CP091430.1"/>
</dbReference>